<evidence type="ECO:0000256" key="3">
    <source>
        <dbReference type="ARBA" id="ARBA00022692"/>
    </source>
</evidence>
<comment type="subcellular location">
    <subcellularLocation>
        <location evidence="1">Cell membrane</location>
        <topology evidence="1">Multi-pass membrane protein</topology>
    </subcellularLocation>
</comment>
<feature type="transmembrane region" description="Helical" evidence="6">
    <location>
        <begin position="414"/>
        <end position="434"/>
    </location>
</feature>
<dbReference type="GO" id="GO:0005886">
    <property type="term" value="C:plasma membrane"/>
    <property type="evidence" value="ECO:0007669"/>
    <property type="project" value="UniProtKB-SubCell"/>
</dbReference>
<comment type="caution">
    <text evidence="9">The sequence shown here is derived from an EMBL/GenBank/DDBJ whole genome shotgun (WGS) entry which is preliminary data.</text>
</comment>
<dbReference type="PANTHER" id="PTHR30572">
    <property type="entry name" value="MEMBRANE COMPONENT OF TRANSPORTER-RELATED"/>
    <property type="match status" value="1"/>
</dbReference>
<feature type="transmembrane region" description="Helical" evidence="6">
    <location>
        <begin position="726"/>
        <end position="745"/>
    </location>
</feature>
<dbReference type="GO" id="GO:0022857">
    <property type="term" value="F:transmembrane transporter activity"/>
    <property type="evidence" value="ECO:0007669"/>
    <property type="project" value="TreeGrafter"/>
</dbReference>
<keyword evidence="3 6" id="KW-0812">Transmembrane</keyword>
<evidence type="ECO:0000313" key="9">
    <source>
        <dbReference type="EMBL" id="TKC08874.1"/>
    </source>
</evidence>
<feature type="transmembrane region" description="Helical" evidence="6">
    <location>
        <begin position="327"/>
        <end position="347"/>
    </location>
</feature>
<feature type="domain" description="MacB-like periplasmic core" evidence="8">
    <location>
        <begin position="24"/>
        <end position="232"/>
    </location>
</feature>
<organism evidence="9 10">
    <name type="scientific">Pedobacter frigoris</name>
    <dbReference type="NCBI Taxonomy" id="2571272"/>
    <lineage>
        <taxon>Bacteria</taxon>
        <taxon>Pseudomonadati</taxon>
        <taxon>Bacteroidota</taxon>
        <taxon>Sphingobacteriia</taxon>
        <taxon>Sphingobacteriales</taxon>
        <taxon>Sphingobacteriaceae</taxon>
        <taxon>Pedobacter</taxon>
    </lineage>
</organism>
<proteinExistence type="predicted"/>
<evidence type="ECO:0000256" key="1">
    <source>
        <dbReference type="ARBA" id="ARBA00004651"/>
    </source>
</evidence>
<evidence type="ECO:0000313" key="10">
    <source>
        <dbReference type="Proteomes" id="UP000307244"/>
    </source>
</evidence>
<keyword evidence="5 6" id="KW-0472">Membrane</keyword>
<sequence>MFRINLKIAFRNIWKNRLTASIKLFGLIAGLASVVLLVAYVLFELSYDRHNLNADRIYRLHVVQTDGENESIHMPSGMVEMMKQEIPEVEEGTYLSIYETPIQVDRNMFKVKILRTTASFFDLFTVPLKEGADRNTVLKEPKEALVSAAFAKQAFPGQSAIGKTISLNLNSTPYLISGIIGDIPKASHFHGDILVKSNLKQVVNWRGYTSAPQYILLKKGTSPATVLAKMKSLYKKYQFPEKIALKLMPLTDIHLHSHTSGELEPNSDIKYIYIFSIVASLILLIAVVNFINLTVAASLKRSKEIGVKKVLGASMQQLKVQFLSESYIYFIAATFVVFLIIMDLIPLLGNRLGINITFSEVFNLKMIGISLTIIVLSGFIAAFYPAMVLSRMMPADTLKGYTGHIPGKGGFKKFLVVFQFAISALLMVCTMVIYSQLKYISNKNLGFDKDQVLVTSYNMLDNRFTGFKEALLKEKGVKSLSISTFNPGVSYGGTSSWTNDGDTTKYEMEMVYCDLDFMKTLDIKVLKGRSFSEATPAELKAFNTEGQGLTEKQQRELEMRNPILLNEAAAKSLNIKNVDTLLLAGGLQGKVIGVVTDFNGMSLHNKVKPVALYLQPKTTSGYTYVKMETDDLPATRKTIEALWKKHFPDVVTEFQFLDQYLEKLYVSEMRLGSIFIVFAGMAIFLCCIGLFGIVYYELEQKTKEIAIRKVLGASLNDLLTLMNKNFVIMVLIANVIIWPIAYLLINKWLSTFYYRISLSYWPFVWAMLICLVLTILTVSLKALSTIKKSPVDTLKYE</sequence>
<feature type="transmembrane region" description="Helical" evidence="6">
    <location>
        <begin position="271"/>
        <end position="299"/>
    </location>
</feature>
<keyword evidence="10" id="KW-1185">Reference proteome</keyword>
<feature type="domain" description="ABC3 transporter permease C-terminal" evidence="7">
    <location>
        <begin position="676"/>
        <end position="790"/>
    </location>
</feature>
<dbReference type="AlphaFoldDB" id="A0A4U1CN19"/>
<dbReference type="RefSeq" id="WP_136834293.1">
    <property type="nucleotide sequence ID" value="NZ_SWBQ01000001.1"/>
</dbReference>
<evidence type="ECO:0000256" key="4">
    <source>
        <dbReference type="ARBA" id="ARBA00022989"/>
    </source>
</evidence>
<evidence type="ECO:0000256" key="6">
    <source>
        <dbReference type="SAM" id="Phobius"/>
    </source>
</evidence>
<accession>A0A4U1CN19</accession>
<name>A0A4U1CN19_9SPHI</name>
<dbReference type="Proteomes" id="UP000307244">
    <property type="component" value="Unassembled WGS sequence"/>
</dbReference>
<dbReference type="Pfam" id="PF12704">
    <property type="entry name" value="MacB_PCD"/>
    <property type="match status" value="1"/>
</dbReference>
<dbReference type="InterPro" id="IPR025857">
    <property type="entry name" value="MacB_PCD"/>
</dbReference>
<evidence type="ECO:0000259" key="7">
    <source>
        <dbReference type="Pfam" id="PF02687"/>
    </source>
</evidence>
<protein>
    <submittedName>
        <fullName evidence="9">FtsX-like permease family protein</fullName>
    </submittedName>
</protein>
<keyword evidence="4 6" id="KW-1133">Transmembrane helix</keyword>
<feature type="transmembrane region" description="Helical" evidence="6">
    <location>
        <begin position="367"/>
        <end position="389"/>
    </location>
</feature>
<feature type="transmembrane region" description="Helical" evidence="6">
    <location>
        <begin position="760"/>
        <end position="780"/>
    </location>
</feature>
<dbReference type="InterPro" id="IPR003838">
    <property type="entry name" value="ABC3_permease_C"/>
</dbReference>
<gene>
    <name evidence="9" type="ORF">FA047_01895</name>
</gene>
<dbReference type="PANTHER" id="PTHR30572:SF18">
    <property type="entry name" value="ABC-TYPE MACROLIDE FAMILY EXPORT SYSTEM PERMEASE COMPONENT 2"/>
    <property type="match status" value="1"/>
</dbReference>
<keyword evidence="2" id="KW-1003">Cell membrane</keyword>
<feature type="transmembrane region" description="Helical" evidence="6">
    <location>
        <begin position="21"/>
        <end position="43"/>
    </location>
</feature>
<evidence type="ECO:0000259" key="8">
    <source>
        <dbReference type="Pfam" id="PF12704"/>
    </source>
</evidence>
<feature type="transmembrane region" description="Helical" evidence="6">
    <location>
        <begin position="674"/>
        <end position="698"/>
    </location>
</feature>
<dbReference type="Pfam" id="PF02687">
    <property type="entry name" value="FtsX"/>
    <property type="match status" value="2"/>
</dbReference>
<evidence type="ECO:0000256" key="2">
    <source>
        <dbReference type="ARBA" id="ARBA00022475"/>
    </source>
</evidence>
<reference evidence="9 10" key="1">
    <citation type="submission" date="2019-04" db="EMBL/GenBank/DDBJ databases">
        <title>Pedobacter sp. RP-3-15 sp. nov., isolated from Arctic soil.</title>
        <authorList>
            <person name="Dahal R.H."/>
            <person name="Kim D.-U."/>
        </authorList>
    </citation>
    <scope>NUCLEOTIDE SEQUENCE [LARGE SCALE GENOMIC DNA]</scope>
    <source>
        <strain evidence="9 10">RP-3-15</strain>
    </source>
</reference>
<dbReference type="EMBL" id="SWBQ01000001">
    <property type="protein sequence ID" value="TKC08874.1"/>
    <property type="molecule type" value="Genomic_DNA"/>
</dbReference>
<feature type="domain" description="ABC3 transporter permease C-terminal" evidence="7">
    <location>
        <begin position="277"/>
        <end position="392"/>
    </location>
</feature>
<dbReference type="OrthoDB" id="1451596at2"/>
<dbReference type="InterPro" id="IPR050250">
    <property type="entry name" value="Macrolide_Exporter_MacB"/>
</dbReference>
<evidence type="ECO:0000256" key="5">
    <source>
        <dbReference type="ARBA" id="ARBA00023136"/>
    </source>
</evidence>